<dbReference type="Proteomes" id="UP000734343">
    <property type="component" value="Unassembled WGS sequence"/>
</dbReference>
<proteinExistence type="predicted"/>
<organism evidence="1 2">
    <name type="scientific">Rahnella bonaserana</name>
    <dbReference type="NCBI Taxonomy" id="2816248"/>
    <lineage>
        <taxon>Bacteria</taxon>
        <taxon>Pseudomonadati</taxon>
        <taxon>Pseudomonadota</taxon>
        <taxon>Gammaproteobacteria</taxon>
        <taxon>Enterobacterales</taxon>
        <taxon>Yersiniaceae</taxon>
        <taxon>Rahnella</taxon>
    </lineage>
</organism>
<sequence length="281" mass="32329">MRTHAKNGHRSKDDLFLHRLKNKQLAKLTHSAKNTSHTYEFQNKLAHDRNFNNIEKTAQESWAAAVILRNSSVFGDTVYKLCDKFRSIWLENNNSEEFKFFVRKIEEDVDIDGQFAKIAKQDIASVLSSSEYSAEMFVRKIQLIKSMGAFIIDYAIQDAPKYAFLFKHNTSPVAKIKQRNRPDSLFRVRGRSGVLSKSYREDVGILDKAVFDQLDPKLKKILTINGLTKIRPLFRTRISHKLPDGSPAFVERMFDRDNPLLASISGSTATSLLRQRCWTIN</sequence>
<reference evidence="1 2" key="1">
    <citation type="submission" date="2021-03" db="EMBL/GenBank/DDBJ databases">
        <title>Five novel Rahnella species.</title>
        <authorList>
            <person name="Brady C."/>
            <person name="Asselin J."/>
            <person name="Beer S."/>
            <person name="Bruberg M.B."/>
            <person name="Crampton B."/>
            <person name="Venter S."/>
            <person name="Arnold D."/>
            <person name="Denman S."/>
        </authorList>
    </citation>
    <scope>NUCLEOTIDE SEQUENCE [LARGE SCALE GENOMIC DNA]</scope>
    <source>
        <strain evidence="1 2">H11b</strain>
    </source>
</reference>
<dbReference type="RefSeq" id="WP_217173747.1">
    <property type="nucleotide sequence ID" value="NZ_JAFMOW010000064.1"/>
</dbReference>
<accession>A0ABS6LWK1</accession>
<name>A0ABS6LWK1_9GAMM</name>
<dbReference type="EMBL" id="JAFMOW010000064">
    <property type="protein sequence ID" value="MBU9856466.1"/>
    <property type="molecule type" value="Genomic_DNA"/>
</dbReference>
<evidence type="ECO:0000313" key="2">
    <source>
        <dbReference type="Proteomes" id="UP000734343"/>
    </source>
</evidence>
<evidence type="ECO:0000313" key="1">
    <source>
        <dbReference type="EMBL" id="MBU9856466.1"/>
    </source>
</evidence>
<keyword evidence="2" id="KW-1185">Reference proteome</keyword>
<gene>
    <name evidence="1" type="ORF">J1778_14400</name>
</gene>
<comment type="caution">
    <text evidence="1">The sequence shown here is derived from an EMBL/GenBank/DDBJ whole genome shotgun (WGS) entry which is preliminary data.</text>
</comment>
<protein>
    <submittedName>
        <fullName evidence="1">Uncharacterized protein</fullName>
    </submittedName>
</protein>